<dbReference type="AlphaFoldDB" id="A0A9N9MR10"/>
<proteinExistence type="predicted"/>
<evidence type="ECO:0000313" key="1">
    <source>
        <dbReference type="EMBL" id="CAG9765349.1"/>
    </source>
</evidence>
<dbReference type="EMBL" id="OU892278">
    <property type="protein sequence ID" value="CAG9765349.1"/>
    <property type="molecule type" value="Genomic_DNA"/>
</dbReference>
<keyword evidence="2" id="KW-1185">Reference proteome</keyword>
<accession>A0A9N9MR10</accession>
<name>A0A9N9MR10_9CUCU</name>
<protein>
    <submittedName>
        <fullName evidence="1">Uncharacterized protein</fullName>
    </submittedName>
</protein>
<gene>
    <name evidence="1" type="ORF">CEUTPL_LOCUS5958</name>
</gene>
<organism evidence="1 2">
    <name type="scientific">Ceutorhynchus assimilis</name>
    <name type="common">cabbage seed weevil</name>
    <dbReference type="NCBI Taxonomy" id="467358"/>
    <lineage>
        <taxon>Eukaryota</taxon>
        <taxon>Metazoa</taxon>
        <taxon>Ecdysozoa</taxon>
        <taxon>Arthropoda</taxon>
        <taxon>Hexapoda</taxon>
        <taxon>Insecta</taxon>
        <taxon>Pterygota</taxon>
        <taxon>Neoptera</taxon>
        <taxon>Endopterygota</taxon>
        <taxon>Coleoptera</taxon>
        <taxon>Polyphaga</taxon>
        <taxon>Cucujiformia</taxon>
        <taxon>Curculionidae</taxon>
        <taxon>Ceutorhynchinae</taxon>
        <taxon>Ceutorhynchus</taxon>
    </lineage>
</organism>
<reference evidence="1" key="1">
    <citation type="submission" date="2022-01" db="EMBL/GenBank/DDBJ databases">
        <authorList>
            <person name="King R."/>
        </authorList>
    </citation>
    <scope>NUCLEOTIDE SEQUENCE</scope>
</reference>
<evidence type="ECO:0000313" key="2">
    <source>
        <dbReference type="Proteomes" id="UP001152799"/>
    </source>
</evidence>
<dbReference type="Proteomes" id="UP001152799">
    <property type="component" value="Chromosome 2"/>
</dbReference>
<sequence length="237" mass="26589">MARKILISQSVTMLSKITVLFFVAHAASAFHLTGPQEQLQIIMKEIKRDVPVDINEALISIRANLAPLSYYTDNAKTRIAITDLKVDAQPFWTKIAELDEQAKKVGRLGCIEEGMELFFDLNNTAIAKPFRKINNYYNKGYLIVFKSDDKIDAVSKTLKDLTTRADNCAEDECASVLVKEAISFYSSSYEDIKAAIADITQYAQVDLLKILATIQIDKESYVSGYNGILERVKLCID</sequence>